<dbReference type="KEGG" id="afr:AFE_2427"/>
<reference evidence="2 3" key="1">
    <citation type="journal article" date="2008" name="BMC Genomics">
        <title>Acidithiobacillus ferrooxidans metabolism: from genome sequence to industrial applications.</title>
        <authorList>
            <person name="Valdes J."/>
            <person name="Pedroso I."/>
            <person name="Quatrini R."/>
            <person name="Dodson R.J."/>
            <person name="Tettelin H."/>
            <person name="Blake R.II."/>
            <person name="Eisen J.A."/>
            <person name="Holmes D.S."/>
        </authorList>
    </citation>
    <scope>NUCLEOTIDE SEQUENCE [LARGE SCALE GENOMIC DNA]</scope>
    <source>
        <strain evidence="3">ATCC 23270 / DSM 14882 / CIP 104768 / NCIMB 8455</strain>
    </source>
</reference>
<dbReference type="AlphaFoldDB" id="B7J6W7"/>
<gene>
    <name evidence="2" type="ordered locus">AFE_2427</name>
</gene>
<protein>
    <submittedName>
        <fullName evidence="2">Uncharacterized protein</fullName>
    </submittedName>
</protein>
<keyword evidence="3" id="KW-1185">Reference proteome</keyword>
<dbReference type="EMBL" id="CP001219">
    <property type="protein sequence ID" value="ACK80063.1"/>
    <property type="molecule type" value="Genomic_DNA"/>
</dbReference>
<accession>B7J6W7</accession>
<dbReference type="PaxDb" id="243159-AFE_2427"/>
<evidence type="ECO:0000313" key="3">
    <source>
        <dbReference type="Proteomes" id="UP000001362"/>
    </source>
</evidence>
<name>B7J6W7_ACIF2</name>
<dbReference type="HOGENOM" id="CLU_3039393_0_0_6"/>
<proteinExistence type="predicted"/>
<feature type="region of interest" description="Disordered" evidence="1">
    <location>
        <begin position="1"/>
        <end position="24"/>
    </location>
</feature>
<organism evidence="2 3">
    <name type="scientific">Acidithiobacillus ferrooxidans (strain ATCC 23270 / DSM 14882 / CIP 104768 / NCIMB 8455)</name>
    <name type="common">Ferrobacillus ferrooxidans (strain ATCC 23270)</name>
    <dbReference type="NCBI Taxonomy" id="243159"/>
    <lineage>
        <taxon>Bacteria</taxon>
        <taxon>Pseudomonadati</taxon>
        <taxon>Pseudomonadota</taxon>
        <taxon>Acidithiobacillia</taxon>
        <taxon>Acidithiobacillales</taxon>
        <taxon>Acidithiobacillaceae</taxon>
        <taxon>Acidithiobacillus</taxon>
    </lineage>
</organism>
<sequence length="54" mass="6223">MRIRHDIRNIPPGDIQRNTDHDDQTSPCCPAGFYDDDPYDRAIICLCTRRSCAN</sequence>
<dbReference type="STRING" id="243159.AFE_2427"/>
<dbReference type="Proteomes" id="UP000001362">
    <property type="component" value="Chromosome"/>
</dbReference>
<evidence type="ECO:0000256" key="1">
    <source>
        <dbReference type="SAM" id="MobiDB-lite"/>
    </source>
</evidence>
<evidence type="ECO:0000313" key="2">
    <source>
        <dbReference type="EMBL" id="ACK80063.1"/>
    </source>
</evidence>